<dbReference type="EMBL" id="BARU01027873">
    <property type="protein sequence ID" value="GAH64149.1"/>
    <property type="molecule type" value="Genomic_DNA"/>
</dbReference>
<evidence type="ECO:0000313" key="2">
    <source>
        <dbReference type="EMBL" id="GAH64149.1"/>
    </source>
</evidence>
<accession>X1IDG7</accession>
<protein>
    <submittedName>
        <fullName evidence="2">Uncharacterized protein</fullName>
    </submittedName>
</protein>
<reference evidence="2" key="1">
    <citation type="journal article" date="2014" name="Front. Microbiol.">
        <title>High frequency of phylogenetically diverse reductive dehalogenase-homologous genes in deep subseafloor sedimentary metagenomes.</title>
        <authorList>
            <person name="Kawai M."/>
            <person name="Futagami T."/>
            <person name="Toyoda A."/>
            <person name="Takaki Y."/>
            <person name="Nishi S."/>
            <person name="Hori S."/>
            <person name="Arai W."/>
            <person name="Tsubouchi T."/>
            <person name="Morono Y."/>
            <person name="Uchiyama I."/>
            <person name="Ito T."/>
            <person name="Fujiyama A."/>
            <person name="Inagaki F."/>
            <person name="Takami H."/>
        </authorList>
    </citation>
    <scope>NUCLEOTIDE SEQUENCE</scope>
    <source>
        <strain evidence="2">Expedition CK06-06</strain>
    </source>
</reference>
<sequence length="212" mass="24107">MRWLSLGVIAMLLMAPAARGEPADNHPPDAGKSAGESATTPKHEEGAPKPRTSADREREHSRRGGPRKMPMGPGIFRDVTDQDIRNVLQFTQQHLPMLHEALQQMRESEPARFRALCRRLRFEIGQLKALKKTGEAAFQKALEEKRLQFLARSVADRLRAAQDPAERDRLRTQLRETIGKLFDAELATREAHIRLLEKKLVEIRAELRERAA</sequence>
<evidence type="ECO:0000256" key="1">
    <source>
        <dbReference type="SAM" id="MobiDB-lite"/>
    </source>
</evidence>
<name>X1IDG7_9ZZZZ</name>
<feature type="compositionally biased region" description="Basic and acidic residues" evidence="1">
    <location>
        <begin position="41"/>
        <end position="62"/>
    </location>
</feature>
<feature type="non-terminal residue" evidence="2">
    <location>
        <position position="212"/>
    </location>
</feature>
<proteinExistence type="predicted"/>
<gene>
    <name evidence="2" type="ORF">S03H2_44561</name>
</gene>
<feature type="region of interest" description="Disordered" evidence="1">
    <location>
        <begin position="19"/>
        <end position="74"/>
    </location>
</feature>
<dbReference type="AlphaFoldDB" id="X1IDG7"/>
<organism evidence="2">
    <name type="scientific">marine sediment metagenome</name>
    <dbReference type="NCBI Taxonomy" id="412755"/>
    <lineage>
        <taxon>unclassified sequences</taxon>
        <taxon>metagenomes</taxon>
        <taxon>ecological metagenomes</taxon>
    </lineage>
</organism>
<comment type="caution">
    <text evidence="2">The sequence shown here is derived from an EMBL/GenBank/DDBJ whole genome shotgun (WGS) entry which is preliminary data.</text>
</comment>